<dbReference type="PROSITE" id="PS51186">
    <property type="entry name" value="GNAT"/>
    <property type="match status" value="1"/>
</dbReference>
<protein>
    <recommendedName>
        <fullName evidence="1">Glucosamine 6-phosphate N-acetyltransferase</fullName>
        <ecNumber evidence="1">2.3.1.4</ecNumber>
    </recommendedName>
</protein>
<dbReference type="PANTHER" id="PTHR13355">
    <property type="entry name" value="GLUCOSAMINE 6-PHOSPHATE N-ACETYLTRANSFERASE"/>
    <property type="match status" value="1"/>
</dbReference>
<evidence type="ECO:0000313" key="3">
    <source>
        <dbReference type="EMBL" id="ANH22540.1"/>
    </source>
</evidence>
<evidence type="ECO:0000259" key="2">
    <source>
        <dbReference type="PROSITE" id="PS51186"/>
    </source>
</evidence>
<dbReference type="UniPathway" id="UPA00113">
    <property type="reaction ID" value="UER00529"/>
</dbReference>
<dbReference type="Gene3D" id="3.40.630.30">
    <property type="match status" value="1"/>
</dbReference>
<dbReference type="InterPro" id="IPR000182">
    <property type="entry name" value="GNAT_dom"/>
</dbReference>
<comment type="catalytic activity">
    <reaction evidence="1">
        <text>D-glucosamine 6-phosphate + acetyl-CoA = N-acetyl-D-glucosamine 6-phosphate + CoA + H(+)</text>
        <dbReference type="Rhea" id="RHEA:10292"/>
        <dbReference type="ChEBI" id="CHEBI:15378"/>
        <dbReference type="ChEBI" id="CHEBI:57287"/>
        <dbReference type="ChEBI" id="CHEBI:57288"/>
        <dbReference type="ChEBI" id="CHEBI:57513"/>
        <dbReference type="ChEBI" id="CHEBI:58725"/>
        <dbReference type="EC" id="2.3.1.4"/>
    </reaction>
</comment>
<feature type="domain" description="N-acetyltransferase" evidence="2">
    <location>
        <begin position="71"/>
        <end position="225"/>
    </location>
</feature>
<dbReference type="SUPFAM" id="SSF55729">
    <property type="entry name" value="Acyl-CoA N-acyltransferases (Nat)"/>
    <property type="match status" value="1"/>
</dbReference>
<sequence>MANQETKPVGEVLAEKLSSTALSAASALGVSSTGSQDYLFSPEILSALVSPSQASAGDTPLPENWSLPERFTLRPLRISDHDSGFLQSLESLTQVGKIDKAQFQQKFQNLKRQGNYYIIVMEDKTAAEPQSSVVATGTLLVEDKFIHGLSKVGHVEDVAVVGDWQGKGLGKVLVPALDYLAQKLGCYKCILDCNQANTGFYAAKTKFVQAGFQMAHYYPDSKSKA</sequence>
<evidence type="ECO:0000256" key="1">
    <source>
        <dbReference type="RuleBase" id="RU365086"/>
    </source>
</evidence>
<reference evidence="3" key="1">
    <citation type="journal article" date="2016" name="BMC Genomics">
        <title>Genome sequence and comparative analysis of clavicipitaceous insect-pathogenic fungus Aschersonia badia with Metarhizium spp.</title>
        <authorList>
            <person name="Agrawal Y."/>
            <person name="Narwani T."/>
            <person name="Subramanian S."/>
        </authorList>
    </citation>
    <scope>NUCLEOTIDE SEQUENCE</scope>
    <source>
        <strain evidence="3">MTCC 10142</strain>
    </source>
</reference>
<dbReference type="EC" id="2.3.1.4" evidence="1"/>
<dbReference type="Pfam" id="PF00583">
    <property type="entry name" value="Acetyltransf_1"/>
    <property type="match status" value="1"/>
</dbReference>
<name>A0A173G8M8_9HYPO</name>
<dbReference type="GO" id="GO:0004343">
    <property type="term" value="F:glucosamine 6-phosphate N-acetyltransferase activity"/>
    <property type="evidence" value="ECO:0007669"/>
    <property type="project" value="UniProtKB-UniRule"/>
</dbReference>
<dbReference type="EMBL" id="KU202283">
    <property type="protein sequence ID" value="ANH22540.1"/>
    <property type="molecule type" value="Genomic_DNA"/>
</dbReference>
<dbReference type="PANTHER" id="PTHR13355:SF11">
    <property type="entry name" value="GLUCOSAMINE 6-PHOSPHATE N-ACETYLTRANSFERASE"/>
    <property type="match status" value="1"/>
</dbReference>
<dbReference type="CDD" id="cd04301">
    <property type="entry name" value="NAT_SF"/>
    <property type="match status" value="1"/>
</dbReference>
<keyword evidence="1" id="KW-0012">Acyltransferase</keyword>
<dbReference type="InterPro" id="IPR039143">
    <property type="entry name" value="GNPNAT1-like"/>
</dbReference>
<keyword evidence="1" id="KW-0808">Transferase</keyword>
<comment type="pathway">
    <text evidence="1">Nucleotide-sugar biosynthesis; UDP-N-acetyl-alpha-D-glucosamine biosynthesis; N-acetyl-alpha-D-glucosamine 1-phosphate from alpha-D-glucosamine 6-phosphate (route I): step 1/2.</text>
</comment>
<dbReference type="InterPro" id="IPR016181">
    <property type="entry name" value="Acyl_CoA_acyltransferase"/>
</dbReference>
<dbReference type="AlphaFoldDB" id="A0A173G8M8"/>
<feature type="non-terminal residue" evidence="3">
    <location>
        <position position="225"/>
    </location>
</feature>
<comment type="similarity">
    <text evidence="1">Belongs to the acetyltransferase family. GNA1 subfamily.</text>
</comment>
<accession>A0A173G8M8</accession>
<organism evidence="3">
    <name type="scientific">Hypocrella siamensis</name>
    <dbReference type="NCBI Taxonomy" id="696354"/>
    <lineage>
        <taxon>Eukaryota</taxon>
        <taxon>Fungi</taxon>
        <taxon>Dikarya</taxon>
        <taxon>Ascomycota</taxon>
        <taxon>Pezizomycotina</taxon>
        <taxon>Sordariomycetes</taxon>
        <taxon>Hypocreomycetidae</taxon>
        <taxon>Hypocreales</taxon>
        <taxon>Clavicipitaceae</taxon>
        <taxon>Hypocrella</taxon>
    </lineage>
</organism>
<proteinExistence type="inferred from homology"/>
<dbReference type="GO" id="GO:0006048">
    <property type="term" value="P:UDP-N-acetylglucosamine biosynthetic process"/>
    <property type="evidence" value="ECO:0007669"/>
    <property type="project" value="UniProtKB-UniRule"/>
</dbReference>